<accession>A0A4R8S5S8</accession>
<dbReference type="Proteomes" id="UP000295117">
    <property type="component" value="Unassembled WGS sequence"/>
</dbReference>
<dbReference type="Pfam" id="PF06993">
    <property type="entry name" value="DUF1304"/>
    <property type="match status" value="1"/>
</dbReference>
<dbReference type="PANTHER" id="PTHR38446">
    <property type="entry name" value="BLL0914 PROTEIN"/>
    <property type="match status" value="1"/>
</dbReference>
<reference evidence="2 3" key="1">
    <citation type="journal article" date="2019" name="Sci. Rep.">
        <title>Extended insight into the Mycobacterium chelonae-abscessus complex through whole genome sequencing of Mycobacterium salmoniphilum outbreak and Mycobacterium salmoniphilum-like strains.</title>
        <authorList>
            <person name="Behra P.R.K."/>
            <person name="Das S."/>
            <person name="Pettersson B.M.F."/>
            <person name="Shirreff L."/>
            <person name="DuCote T."/>
            <person name="Jacobsson K.G."/>
            <person name="Ennis D.G."/>
            <person name="Kirsebom L.A."/>
        </authorList>
    </citation>
    <scope>NUCLEOTIDE SEQUENCE [LARGE SCALE GENOMIC DNA]</scope>
    <source>
        <strain evidence="2 3">DE 4585</strain>
    </source>
</reference>
<dbReference type="RefSeq" id="WP_134069256.1">
    <property type="nucleotide sequence ID" value="NZ_PECH01000001.1"/>
</dbReference>
<feature type="transmembrane region" description="Helical" evidence="1">
    <location>
        <begin position="79"/>
        <end position="100"/>
    </location>
</feature>
<protein>
    <recommendedName>
        <fullName evidence="4">DUF1304 domain-containing protein</fullName>
    </recommendedName>
</protein>
<comment type="caution">
    <text evidence="2">The sequence shown here is derived from an EMBL/GenBank/DDBJ whole genome shotgun (WGS) entry which is preliminary data.</text>
</comment>
<evidence type="ECO:0000313" key="3">
    <source>
        <dbReference type="Proteomes" id="UP000295117"/>
    </source>
</evidence>
<dbReference type="EMBL" id="PECH01000001">
    <property type="protein sequence ID" value="TDZ87030.1"/>
    <property type="molecule type" value="Genomic_DNA"/>
</dbReference>
<proteinExistence type="predicted"/>
<evidence type="ECO:0000256" key="1">
    <source>
        <dbReference type="SAM" id="Phobius"/>
    </source>
</evidence>
<dbReference type="InterPro" id="IPR009732">
    <property type="entry name" value="DUF1304"/>
</dbReference>
<sequence>MIIAGLVLTGIAALIHVYIFYLESITWTSEKTRKVFGVRTAEEAEITKPLAFNQGFYNLFLAIAIAVGTVLWVRGCTSVGATLVFTGAGSMVAAGLVLLISSPDKASAALKQLVPPLLGIVVLAVGLAL</sequence>
<dbReference type="AlphaFoldDB" id="A0A4R8S5S8"/>
<organism evidence="2 3">
    <name type="scientific">Mycobacteroides salmoniphilum</name>
    <dbReference type="NCBI Taxonomy" id="404941"/>
    <lineage>
        <taxon>Bacteria</taxon>
        <taxon>Bacillati</taxon>
        <taxon>Actinomycetota</taxon>
        <taxon>Actinomycetes</taxon>
        <taxon>Mycobacteriales</taxon>
        <taxon>Mycobacteriaceae</taxon>
        <taxon>Mycobacteroides</taxon>
    </lineage>
</organism>
<name>A0A4R8S5S8_9MYCO</name>
<dbReference type="PANTHER" id="PTHR38446:SF1">
    <property type="entry name" value="BLL0914 PROTEIN"/>
    <property type="match status" value="1"/>
</dbReference>
<keyword evidence="1" id="KW-1133">Transmembrane helix</keyword>
<keyword evidence="1" id="KW-0472">Membrane</keyword>
<feature type="transmembrane region" description="Helical" evidence="1">
    <location>
        <begin position="112"/>
        <end position="128"/>
    </location>
</feature>
<feature type="transmembrane region" description="Helical" evidence="1">
    <location>
        <begin position="6"/>
        <end position="24"/>
    </location>
</feature>
<gene>
    <name evidence="2" type="ORF">DE4585_00017</name>
</gene>
<evidence type="ECO:0000313" key="2">
    <source>
        <dbReference type="EMBL" id="TDZ87030.1"/>
    </source>
</evidence>
<keyword evidence="1" id="KW-0812">Transmembrane</keyword>
<evidence type="ECO:0008006" key="4">
    <source>
        <dbReference type="Google" id="ProtNLM"/>
    </source>
</evidence>
<feature type="transmembrane region" description="Helical" evidence="1">
    <location>
        <begin position="56"/>
        <end position="73"/>
    </location>
</feature>